<organism evidence="1 2">
    <name type="scientific">Entomophthora muscae</name>
    <dbReference type="NCBI Taxonomy" id="34485"/>
    <lineage>
        <taxon>Eukaryota</taxon>
        <taxon>Fungi</taxon>
        <taxon>Fungi incertae sedis</taxon>
        <taxon>Zoopagomycota</taxon>
        <taxon>Entomophthoromycotina</taxon>
        <taxon>Entomophthoromycetes</taxon>
        <taxon>Entomophthorales</taxon>
        <taxon>Entomophthoraceae</taxon>
        <taxon>Entomophthora</taxon>
    </lineage>
</organism>
<sequence length="378" mass="42372">MLQDITKPTFVNGALSPIASASPNKHTEMMVSHSLDMRLPAKPCPKPSALASRVSVHRPSHSLPATPVMSPELTYAPDLPEEREITTPTSASPKATLFPFPILTFGPPLFEVNGYQAVKQLGTGAFSEVYLAFSPHPVALKMIPKTKLTLEMFEHEVEVMNLLKHPNIVELLDNFITEDHYVLVQEYVPDGELFSLAADRTQLSSDTILQLFRQCTEAIAYMHEQGFAHRDIKLENFLVDRSTLTYGVPTIKLCDFGFATRCELTTRDVDKCGSDEYIAPEHIVLSERGHDLRSGDIWSLGIILYALLVGHLPFTYDTPQTRLRMFQRIATGDIKFPDQDTPGARLLSQDLKRMVLGLLKQNPRQRTPLTSIFPQETE</sequence>
<evidence type="ECO:0000313" key="1">
    <source>
        <dbReference type="EMBL" id="KAJ9055906.1"/>
    </source>
</evidence>
<proteinExistence type="predicted"/>
<dbReference type="Proteomes" id="UP001165960">
    <property type="component" value="Unassembled WGS sequence"/>
</dbReference>
<keyword evidence="2" id="KW-1185">Reference proteome</keyword>
<comment type="caution">
    <text evidence="1">The sequence shown here is derived from an EMBL/GenBank/DDBJ whole genome shotgun (WGS) entry which is preliminary data.</text>
</comment>
<gene>
    <name evidence="1" type="ORF">DSO57_1038468</name>
</gene>
<dbReference type="EMBL" id="QTSX02006171">
    <property type="protein sequence ID" value="KAJ9055906.1"/>
    <property type="molecule type" value="Genomic_DNA"/>
</dbReference>
<protein>
    <submittedName>
        <fullName evidence="1">Uncharacterized protein</fullName>
    </submittedName>
</protein>
<accession>A0ACC2S0M3</accession>
<reference evidence="1" key="1">
    <citation type="submission" date="2022-04" db="EMBL/GenBank/DDBJ databases">
        <title>Genome of the entomopathogenic fungus Entomophthora muscae.</title>
        <authorList>
            <person name="Elya C."/>
            <person name="Lovett B.R."/>
            <person name="Lee E."/>
            <person name="Macias A.M."/>
            <person name="Hajek A.E."/>
            <person name="De Bivort B.L."/>
            <person name="Kasson M.T."/>
            <person name="De Fine Licht H.H."/>
            <person name="Stajich J.E."/>
        </authorList>
    </citation>
    <scope>NUCLEOTIDE SEQUENCE</scope>
    <source>
        <strain evidence="1">Berkeley</strain>
    </source>
</reference>
<evidence type="ECO:0000313" key="2">
    <source>
        <dbReference type="Proteomes" id="UP001165960"/>
    </source>
</evidence>
<name>A0ACC2S0M3_9FUNG</name>